<dbReference type="Gene3D" id="1.10.1040.10">
    <property type="entry name" value="N-(1-d-carboxylethyl)-l-norvaline Dehydrogenase, domain 2"/>
    <property type="match status" value="1"/>
</dbReference>
<dbReference type="EMBL" id="CP029159">
    <property type="protein sequence ID" value="QKM69949.1"/>
    <property type="molecule type" value="Genomic_DNA"/>
</dbReference>
<dbReference type="GO" id="GO:0016491">
    <property type="term" value="F:oxidoreductase activity"/>
    <property type="evidence" value="ECO:0007669"/>
    <property type="project" value="UniProtKB-KW"/>
</dbReference>
<dbReference type="RefSeq" id="WP_006349473.1">
    <property type="nucleotide sequence ID" value="NZ_CP029159.1"/>
</dbReference>
<dbReference type="InterPro" id="IPR015815">
    <property type="entry name" value="HIBADH-related"/>
</dbReference>
<dbReference type="PANTHER" id="PTHR43580">
    <property type="entry name" value="OXIDOREDUCTASE GLYR1-RELATED"/>
    <property type="match status" value="1"/>
</dbReference>
<dbReference type="PANTHER" id="PTHR43580:SF2">
    <property type="entry name" value="CYTOKINE-LIKE NUCLEAR FACTOR N-PAC"/>
    <property type="match status" value="1"/>
</dbReference>
<dbReference type="InterPro" id="IPR013328">
    <property type="entry name" value="6PGD_dom2"/>
</dbReference>
<dbReference type="InterPro" id="IPR048666">
    <property type="entry name" value="RedAm-like_C"/>
</dbReference>
<evidence type="ECO:0000256" key="1">
    <source>
        <dbReference type="ARBA" id="ARBA00009080"/>
    </source>
</evidence>
<dbReference type="InterPro" id="IPR006115">
    <property type="entry name" value="6PGDH_NADP-bd"/>
</dbReference>
<dbReference type="AlphaFoldDB" id="I2MXR6"/>
<evidence type="ECO:0000313" key="5">
    <source>
        <dbReference type="EMBL" id="QKM69949.1"/>
    </source>
</evidence>
<dbReference type="Pfam" id="PF21761">
    <property type="entry name" value="RedAm-like_C"/>
    <property type="match status" value="1"/>
</dbReference>
<name>I2MXR6_STRT9</name>
<proteinExistence type="inferred from homology"/>
<evidence type="ECO:0000259" key="4">
    <source>
        <dbReference type="Pfam" id="PF21761"/>
    </source>
</evidence>
<feature type="domain" description="NADPH-dependent reductive aminase-like C-terminal" evidence="4">
    <location>
        <begin position="174"/>
        <end position="300"/>
    </location>
</feature>
<evidence type="ECO:0000256" key="2">
    <source>
        <dbReference type="ARBA" id="ARBA00023002"/>
    </source>
</evidence>
<dbReference type="GO" id="GO:0050661">
    <property type="term" value="F:NADP binding"/>
    <property type="evidence" value="ECO:0007669"/>
    <property type="project" value="InterPro"/>
</dbReference>
<dbReference type="PIRSF" id="PIRSF000103">
    <property type="entry name" value="HIBADH"/>
    <property type="match status" value="1"/>
</dbReference>
<organism evidence="5 6">
    <name type="scientific">Streptomyces tsukubensis (strain DSM 42081 / NBRC 108919 / NRRL 18488 / 9993)</name>
    <dbReference type="NCBI Taxonomy" id="1114943"/>
    <lineage>
        <taxon>Bacteria</taxon>
        <taxon>Bacillati</taxon>
        <taxon>Actinomycetota</taxon>
        <taxon>Actinomycetes</taxon>
        <taxon>Kitasatosporales</taxon>
        <taxon>Streptomycetaceae</taxon>
        <taxon>Streptomyces</taxon>
    </lineage>
</organism>
<gene>
    <name evidence="5" type="ORF">STSU_025235</name>
</gene>
<evidence type="ECO:0000313" key="6">
    <source>
        <dbReference type="Proteomes" id="UP000005940"/>
    </source>
</evidence>
<comment type="similarity">
    <text evidence="1">Belongs to the HIBADH-related family.</text>
</comment>
<dbReference type="InterPro" id="IPR051265">
    <property type="entry name" value="HIBADH-related_NP60_sf"/>
</dbReference>
<reference evidence="5 6" key="1">
    <citation type="journal article" date="2012" name="J. Bacteriol.">
        <title>Draft genome of Streptomyces tsukubaensis NRRL 18488, the producer of the clinically important immunosuppressant tacrolimus (FK506).</title>
        <authorList>
            <person name="Barreiro C."/>
            <person name="Prieto C."/>
            <person name="Sola-Landa A."/>
            <person name="Solera E."/>
            <person name="Martinez-Castro M."/>
            <person name="Perez-Redondo R."/>
            <person name="Garcia-Estrada C."/>
            <person name="Aparicio J.F."/>
            <person name="Fernandez-Martinez L.T."/>
            <person name="Santos-Aberturas J."/>
            <person name="Salehi-Najafabadi Z."/>
            <person name="Rodriguez-Garcia A."/>
            <person name="Tauch A."/>
            <person name="Martin J.F."/>
        </authorList>
    </citation>
    <scope>NUCLEOTIDE SEQUENCE [LARGE SCALE GENOMIC DNA]</scope>
    <source>
        <strain evidence="6">DSM 42081 / NBRC 108919 / NRRL 18488 / 9993</strain>
    </source>
</reference>
<dbReference type="Pfam" id="PF03446">
    <property type="entry name" value="NAD_binding_2"/>
    <property type="match status" value="1"/>
</dbReference>
<feature type="domain" description="6-phosphogluconate dehydrogenase NADP-binding" evidence="3">
    <location>
        <begin position="17"/>
        <end position="167"/>
    </location>
</feature>
<accession>I2MXR6</accession>
<keyword evidence="6" id="KW-1185">Reference proteome</keyword>
<evidence type="ECO:0000259" key="3">
    <source>
        <dbReference type="Pfam" id="PF03446"/>
    </source>
</evidence>
<dbReference type="Proteomes" id="UP000005940">
    <property type="component" value="Chromosome"/>
</dbReference>
<sequence>MSTPSTPSVPSASRTPVTVVGLGLMGHALAAAFLANGHPTTVWNRSAAKADDLVADGATLAESVRSAVEASPLVVVCVSDYDTVYELLDPVGSSLAGRTLLNLTTSSSTQAREAARWAAEFDSTYLDGAILALPQAIGTAEATLLYSGSKAAFEVHQATLQALGEAGTVYLDEDHGLSALYDMSILGIMWGALNGFLQGAALLGTANVKATTFAPLARTAINVTADYVSAYARQIDDGDYPATDATVAVHRGGMEHLLHESEALGVSTELPNLFLNLAERAAADGHAENSYAALITQFRKRSA</sequence>
<protein>
    <submittedName>
        <fullName evidence="5">NAD(P)-dependent oxidoreductase</fullName>
    </submittedName>
</protein>
<keyword evidence="2" id="KW-0560">Oxidoreductase</keyword>
<dbReference type="Gene3D" id="3.40.50.720">
    <property type="entry name" value="NAD(P)-binding Rossmann-like Domain"/>
    <property type="match status" value="1"/>
</dbReference>
<dbReference type="InterPro" id="IPR036291">
    <property type="entry name" value="NAD(P)-bd_dom_sf"/>
</dbReference>
<dbReference type="SUPFAM" id="SSF51735">
    <property type="entry name" value="NAD(P)-binding Rossmann-fold domains"/>
    <property type="match status" value="1"/>
</dbReference>